<proteinExistence type="predicted"/>
<protein>
    <submittedName>
        <fullName evidence="1">Uncharacterized protein</fullName>
    </submittedName>
</protein>
<gene>
    <name evidence="1" type="ORF">SAMN04488009_2274</name>
</gene>
<evidence type="ECO:0000313" key="1">
    <source>
        <dbReference type="EMBL" id="SNR54316.1"/>
    </source>
</evidence>
<dbReference type="RefSeq" id="WP_089260729.1">
    <property type="nucleotide sequence ID" value="NZ_FZNV01000003.1"/>
</dbReference>
<comment type="caution">
    <text evidence="1">The sequence shown here is derived from an EMBL/GenBank/DDBJ whole genome shotgun (WGS) entry which is preliminary data.</text>
</comment>
<reference evidence="1 2" key="1">
    <citation type="submission" date="2017-06" db="EMBL/GenBank/DDBJ databases">
        <authorList>
            <person name="Varghese N."/>
            <person name="Submissions S."/>
        </authorList>
    </citation>
    <scope>NUCLEOTIDE SEQUENCE [LARGE SCALE GENOMIC DNA]</scope>
    <source>
        <strain evidence="1 2">DSM 19840</strain>
    </source>
</reference>
<sequence length="120" mass="14567">MNNDRKVQEWTTIIDFYNELIDKYKWPQKPMLEFIIELEKIGFYNKYWPSTSHEALELNLEKEYEKRLESRMVYIVYKSDSNKFQISFQAGQGNEIRKKVCGKNLTKSDLKEIENWLTEK</sequence>
<dbReference type="Proteomes" id="UP000198337">
    <property type="component" value="Unassembled WGS sequence"/>
</dbReference>
<accession>A0ABY1SIJ2</accession>
<dbReference type="EMBL" id="FZNV01000003">
    <property type="protein sequence ID" value="SNR54316.1"/>
    <property type="molecule type" value="Genomic_DNA"/>
</dbReference>
<evidence type="ECO:0000313" key="2">
    <source>
        <dbReference type="Proteomes" id="UP000198337"/>
    </source>
</evidence>
<name>A0ABY1SIJ2_9FLAO</name>
<keyword evidence="2" id="KW-1185">Reference proteome</keyword>
<organism evidence="1 2">
    <name type="scientific">Maribacter sedimenticola</name>
    <dbReference type="NCBI Taxonomy" id="228956"/>
    <lineage>
        <taxon>Bacteria</taxon>
        <taxon>Pseudomonadati</taxon>
        <taxon>Bacteroidota</taxon>
        <taxon>Flavobacteriia</taxon>
        <taxon>Flavobacteriales</taxon>
        <taxon>Flavobacteriaceae</taxon>
        <taxon>Maribacter</taxon>
    </lineage>
</organism>